<feature type="compositionally biased region" description="Low complexity" evidence="1">
    <location>
        <begin position="289"/>
        <end position="307"/>
    </location>
</feature>
<proteinExistence type="predicted"/>
<gene>
    <name evidence="2" type="ORF">AVDCRST_MAG68-1295</name>
</gene>
<feature type="region of interest" description="Disordered" evidence="1">
    <location>
        <begin position="1"/>
        <end position="207"/>
    </location>
</feature>
<feature type="non-terminal residue" evidence="2">
    <location>
        <position position="332"/>
    </location>
</feature>
<organism evidence="2">
    <name type="scientific">uncultured Gemmatimonadota bacterium</name>
    <dbReference type="NCBI Taxonomy" id="203437"/>
    <lineage>
        <taxon>Bacteria</taxon>
        <taxon>Pseudomonadati</taxon>
        <taxon>Gemmatimonadota</taxon>
        <taxon>environmental samples</taxon>
    </lineage>
</organism>
<feature type="compositionally biased region" description="Basic residues" evidence="1">
    <location>
        <begin position="128"/>
        <end position="146"/>
    </location>
</feature>
<feature type="compositionally biased region" description="Basic residues" evidence="1">
    <location>
        <begin position="21"/>
        <end position="30"/>
    </location>
</feature>
<sequence>EQDPDHRRSRLPGPPPGAALRRGRVARHRAGRPELPQQRVPGPGAAASLHRVRARLHPRPRGRRGAGGGEPVDRPLRQPGGGGGDDRRPHRDGAQPDGDAQPGGRAHAAARGALWLVRGRVRDALAGARRRAHGRGRRRPVRARGRRPLDLSQDQVGGGEGGGRVAGAQRHRAHLQLRGARDGLPGRQARRPPLPAQHRAGRAAAAERERGADALLLVLHGHAGRGGAGAGPRGAGDGLGGGVQHRQRPPGVHRRPGGADEPDRRGDGGDRAAASHPHGRGALHPALSRRLGPRALPGARAAGAGIPAFGGAGGRAAAHDRRAAGPRATGRL</sequence>
<feature type="compositionally biased region" description="Basic residues" evidence="1">
    <location>
        <begin position="245"/>
        <end position="256"/>
    </location>
</feature>
<feature type="region of interest" description="Disordered" evidence="1">
    <location>
        <begin position="224"/>
        <end position="332"/>
    </location>
</feature>
<feature type="compositionally biased region" description="Basic and acidic residues" evidence="1">
    <location>
        <begin position="84"/>
        <end position="94"/>
    </location>
</feature>
<evidence type="ECO:0000256" key="1">
    <source>
        <dbReference type="SAM" id="MobiDB-lite"/>
    </source>
</evidence>
<feature type="compositionally biased region" description="Basic and acidic residues" evidence="1">
    <location>
        <begin position="257"/>
        <end position="270"/>
    </location>
</feature>
<reference evidence="2" key="1">
    <citation type="submission" date="2020-02" db="EMBL/GenBank/DDBJ databases">
        <authorList>
            <person name="Meier V. D."/>
        </authorList>
    </citation>
    <scope>NUCLEOTIDE SEQUENCE</scope>
    <source>
        <strain evidence="2">AVDCRST_MAG68</strain>
    </source>
</reference>
<name>A0A6J4KP77_9BACT</name>
<dbReference type="AlphaFoldDB" id="A0A6J4KP77"/>
<evidence type="ECO:0000313" key="2">
    <source>
        <dbReference type="EMBL" id="CAA9310234.1"/>
    </source>
</evidence>
<protein>
    <submittedName>
        <fullName evidence="2">Uncharacterized protein</fullName>
    </submittedName>
</protein>
<feature type="compositionally biased region" description="Gly residues" evidence="1">
    <location>
        <begin position="156"/>
        <end position="165"/>
    </location>
</feature>
<feature type="compositionally biased region" description="Low complexity" evidence="1">
    <location>
        <begin position="103"/>
        <end position="113"/>
    </location>
</feature>
<feature type="compositionally biased region" description="Gly residues" evidence="1">
    <location>
        <begin position="224"/>
        <end position="243"/>
    </location>
</feature>
<dbReference type="EMBL" id="CADCTW010000066">
    <property type="protein sequence ID" value="CAA9310234.1"/>
    <property type="molecule type" value="Genomic_DNA"/>
</dbReference>
<accession>A0A6J4KP77</accession>
<feature type="compositionally biased region" description="Basic residues" evidence="1">
    <location>
        <begin position="50"/>
        <end position="64"/>
    </location>
</feature>
<feature type="non-terminal residue" evidence="2">
    <location>
        <position position="1"/>
    </location>
</feature>